<dbReference type="Pfam" id="PF12728">
    <property type="entry name" value="HTH_17"/>
    <property type="match status" value="1"/>
</dbReference>
<name>A0A1X2LE74_9MYCO</name>
<dbReference type="Proteomes" id="UP000242320">
    <property type="component" value="Unassembled WGS sequence"/>
</dbReference>
<dbReference type="EMBL" id="NCXM01000001">
    <property type="protein sequence ID" value="OSC32302.1"/>
    <property type="molecule type" value="Genomic_DNA"/>
</dbReference>
<gene>
    <name evidence="2" type="ORF">B8W69_00455</name>
</gene>
<organism evidence="2 3">
    <name type="scientific">Mycolicibacterium vulneris</name>
    <dbReference type="NCBI Taxonomy" id="547163"/>
    <lineage>
        <taxon>Bacteria</taxon>
        <taxon>Bacillati</taxon>
        <taxon>Actinomycetota</taxon>
        <taxon>Actinomycetes</taxon>
        <taxon>Mycobacteriales</taxon>
        <taxon>Mycobacteriaceae</taxon>
        <taxon>Mycolicibacterium</taxon>
    </lineage>
</organism>
<proteinExistence type="predicted"/>
<keyword evidence="3" id="KW-1185">Reference proteome</keyword>
<dbReference type="AlphaFoldDB" id="A0A1X2LE74"/>
<protein>
    <recommendedName>
        <fullName evidence="1">Helix-turn-helix domain-containing protein</fullName>
    </recommendedName>
</protein>
<dbReference type="InterPro" id="IPR041657">
    <property type="entry name" value="HTH_17"/>
</dbReference>
<comment type="caution">
    <text evidence="2">The sequence shown here is derived from an EMBL/GenBank/DDBJ whole genome shotgun (WGS) entry which is preliminary data.</text>
</comment>
<dbReference type="OrthoDB" id="8667257at2"/>
<evidence type="ECO:0000313" key="3">
    <source>
        <dbReference type="Proteomes" id="UP000242320"/>
    </source>
</evidence>
<feature type="domain" description="Helix-turn-helix" evidence="1">
    <location>
        <begin position="8"/>
        <end position="55"/>
    </location>
</feature>
<accession>A0A1X2LE74</accession>
<evidence type="ECO:0000313" key="2">
    <source>
        <dbReference type="EMBL" id="OSC32302.1"/>
    </source>
</evidence>
<reference evidence="2 3" key="1">
    <citation type="submission" date="2017-04" db="EMBL/GenBank/DDBJ databases">
        <title>The new phylogeny of genus Mycobacterium.</title>
        <authorList>
            <person name="Tortoli E."/>
            <person name="Trovato A."/>
            <person name="Cirillo D.M."/>
        </authorList>
    </citation>
    <scope>NUCLEOTIDE SEQUENCE [LARGE SCALE GENOMIC DNA]</scope>
    <source>
        <strain evidence="2 3">DSM 45247</strain>
    </source>
</reference>
<dbReference type="RefSeq" id="WP_085288010.1">
    <property type="nucleotide sequence ID" value="NZ_NCXM01000001.1"/>
</dbReference>
<evidence type="ECO:0000259" key="1">
    <source>
        <dbReference type="Pfam" id="PF12728"/>
    </source>
</evidence>
<sequence length="62" mass="7181">MRHLVPVKEAREQLGGISPTTFYALVKEGELSLVKIGRRSFVQAEELDDFVRRKRQWARGPQ</sequence>